<proteinExistence type="inferred from homology"/>
<feature type="domain" description="Protein kinase" evidence="8">
    <location>
        <begin position="63"/>
        <end position="267"/>
    </location>
</feature>
<dbReference type="PROSITE" id="PS50011">
    <property type="entry name" value="PROTEIN_KINASE_DOM"/>
    <property type="match status" value="1"/>
</dbReference>
<dbReference type="Proteomes" id="UP001318860">
    <property type="component" value="Unassembled WGS sequence"/>
</dbReference>
<evidence type="ECO:0000256" key="2">
    <source>
        <dbReference type="ARBA" id="ARBA00022527"/>
    </source>
</evidence>
<keyword evidence="10" id="KW-1185">Reference proteome</keyword>
<evidence type="ECO:0000256" key="4">
    <source>
        <dbReference type="ARBA" id="ARBA00022741"/>
    </source>
</evidence>
<dbReference type="PANTHER" id="PTHR24349">
    <property type="entry name" value="SERINE/THREONINE-PROTEIN KINASE"/>
    <property type="match status" value="1"/>
</dbReference>
<keyword evidence="6" id="KW-0067">ATP-binding</keyword>
<organism evidence="9 10">
    <name type="scientific">Rehmannia glutinosa</name>
    <name type="common">Chinese foxglove</name>
    <dbReference type="NCBI Taxonomy" id="99300"/>
    <lineage>
        <taxon>Eukaryota</taxon>
        <taxon>Viridiplantae</taxon>
        <taxon>Streptophyta</taxon>
        <taxon>Embryophyta</taxon>
        <taxon>Tracheophyta</taxon>
        <taxon>Spermatophyta</taxon>
        <taxon>Magnoliopsida</taxon>
        <taxon>eudicotyledons</taxon>
        <taxon>Gunneridae</taxon>
        <taxon>Pentapetalae</taxon>
        <taxon>asterids</taxon>
        <taxon>lamiids</taxon>
        <taxon>Lamiales</taxon>
        <taxon>Orobanchaceae</taxon>
        <taxon>Rehmannieae</taxon>
        <taxon>Rehmannia</taxon>
    </lineage>
</organism>
<evidence type="ECO:0000313" key="9">
    <source>
        <dbReference type="EMBL" id="KAK6159372.1"/>
    </source>
</evidence>
<evidence type="ECO:0000256" key="7">
    <source>
        <dbReference type="SAM" id="MobiDB-lite"/>
    </source>
</evidence>
<keyword evidence="2" id="KW-0723">Serine/threonine-protein kinase</keyword>
<keyword evidence="5" id="KW-0418">Kinase</keyword>
<dbReference type="Gene3D" id="1.10.238.10">
    <property type="entry name" value="EF-hand"/>
    <property type="match status" value="2"/>
</dbReference>
<name>A0ABR0XJM1_REHGL</name>
<keyword evidence="3" id="KW-0808">Transferase</keyword>
<protein>
    <recommendedName>
        <fullName evidence="8">Protein kinase domain-containing protein</fullName>
    </recommendedName>
</protein>
<evidence type="ECO:0000313" key="10">
    <source>
        <dbReference type="Proteomes" id="UP001318860"/>
    </source>
</evidence>
<dbReference type="InterPro" id="IPR000719">
    <property type="entry name" value="Prot_kinase_dom"/>
</dbReference>
<dbReference type="Pfam" id="PF00069">
    <property type="entry name" value="Pkinase"/>
    <property type="match status" value="2"/>
</dbReference>
<dbReference type="EMBL" id="JABTTQ020000004">
    <property type="protein sequence ID" value="KAK6159372.1"/>
    <property type="molecule type" value="Genomic_DNA"/>
</dbReference>
<sequence length="443" mass="50129">MGICASKPPPKPNPYATRDAPEYSEPPQTTPRPKTPFPPPSPANLLTELNKNFGFPKKFVSRFEVEEEEEQGNFGYTCSAIAKKGELKGQKVAVKIIPKSKMTTVIAIEEVRREVKILRALAGHPNLLQFYDAFEDADNVYIVMELCEGGELLDKILTRFHRPDQKLNDVVGSAYYVAPEVIQKSYSTEADVWSIGVIAYILLSGSRPFLGRTESDIFQAVLKDGPSFNENPWPSLSSESKDFVRRLLRKDPSRRITAAQALCHPWVQSHDKAKLTLDVLVFRLMKAYMRSSSLRKAALRALSKTLTVDELFYLKEQFNLMFPDSSGGITLDTIKMALMKNPTDALKEDRVLGLLDPLNALQYRKMYFEEFCAAALSVHQLEVLESWEQRMRCAYEMFEKNGNRVIVIEELASELGLRPTVPVHAVLQEWIRPSDGKLTFLGF</sequence>
<evidence type="ECO:0000259" key="8">
    <source>
        <dbReference type="PROSITE" id="PS50011"/>
    </source>
</evidence>
<accession>A0ABR0XJM1</accession>
<dbReference type="SUPFAM" id="SSF47473">
    <property type="entry name" value="EF-hand"/>
    <property type="match status" value="1"/>
</dbReference>
<dbReference type="InterPro" id="IPR011009">
    <property type="entry name" value="Kinase-like_dom_sf"/>
</dbReference>
<dbReference type="SUPFAM" id="SSF56112">
    <property type="entry name" value="Protein kinase-like (PK-like)"/>
    <property type="match status" value="1"/>
</dbReference>
<evidence type="ECO:0000256" key="1">
    <source>
        <dbReference type="ARBA" id="ARBA00005354"/>
    </source>
</evidence>
<evidence type="ECO:0000256" key="3">
    <source>
        <dbReference type="ARBA" id="ARBA00022679"/>
    </source>
</evidence>
<evidence type="ECO:0000256" key="5">
    <source>
        <dbReference type="ARBA" id="ARBA00022777"/>
    </source>
</evidence>
<feature type="compositionally biased region" description="Pro residues" evidence="7">
    <location>
        <begin position="28"/>
        <end position="42"/>
    </location>
</feature>
<reference evidence="9 10" key="1">
    <citation type="journal article" date="2021" name="Comput. Struct. Biotechnol. J.">
        <title>De novo genome assembly of the potent medicinal plant Rehmannia glutinosa using nanopore technology.</title>
        <authorList>
            <person name="Ma L."/>
            <person name="Dong C."/>
            <person name="Song C."/>
            <person name="Wang X."/>
            <person name="Zheng X."/>
            <person name="Niu Y."/>
            <person name="Chen S."/>
            <person name="Feng W."/>
        </authorList>
    </citation>
    <scope>NUCLEOTIDE SEQUENCE [LARGE SCALE GENOMIC DNA]</scope>
    <source>
        <strain evidence="9">DH-2019</strain>
    </source>
</reference>
<evidence type="ECO:0000256" key="6">
    <source>
        <dbReference type="ARBA" id="ARBA00022840"/>
    </source>
</evidence>
<keyword evidence="4" id="KW-0547">Nucleotide-binding</keyword>
<dbReference type="InterPro" id="IPR011992">
    <property type="entry name" value="EF-hand-dom_pair"/>
</dbReference>
<feature type="region of interest" description="Disordered" evidence="7">
    <location>
        <begin position="1"/>
        <end position="43"/>
    </location>
</feature>
<comment type="similarity">
    <text evidence="1">Belongs to the protein kinase superfamily. CAMK Ser/Thr protein kinase family. CaMK subfamily.</text>
</comment>
<comment type="caution">
    <text evidence="9">The sequence shown here is derived from an EMBL/GenBank/DDBJ whole genome shotgun (WGS) entry which is preliminary data.</text>
</comment>
<dbReference type="InterPro" id="IPR050205">
    <property type="entry name" value="CDPK_Ser/Thr_kinases"/>
</dbReference>
<dbReference type="Gene3D" id="1.10.510.10">
    <property type="entry name" value="Transferase(Phosphotransferase) domain 1"/>
    <property type="match status" value="2"/>
</dbReference>
<gene>
    <name evidence="9" type="ORF">DH2020_006686</name>
</gene>